<comment type="caution">
    <text evidence="5">The sequence shown here is derived from an EMBL/GenBank/DDBJ whole genome shotgun (WGS) entry which is preliminary data.</text>
</comment>
<keyword evidence="6" id="KW-1185">Reference proteome</keyword>
<organism evidence="5 6">
    <name type="scientific">Chryseolinea lacunae</name>
    <dbReference type="NCBI Taxonomy" id="2801331"/>
    <lineage>
        <taxon>Bacteria</taxon>
        <taxon>Pseudomonadati</taxon>
        <taxon>Bacteroidota</taxon>
        <taxon>Cytophagia</taxon>
        <taxon>Cytophagales</taxon>
        <taxon>Fulvivirgaceae</taxon>
        <taxon>Chryseolinea</taxon>
    </lineage>
</organism>
<evidence type="ECO:0000313" key="6">
    <source>
        <dbReference type="Proteomes" id="UP000613030"/>
    </source>
</evidence>
<dbReference type="InterPro" id="IPR057589">
    <property type="entry name" value="GT_PLOD"/>
</dbReference>
<keyword evidence="2" id="KW-0328">Glycosyltransferase</keyword>
<accession>A0ABS1KUN0</accession>
<comment type="similarity">
    <text evidence="1">Belongs to the glycosyltransferase 25 family.</text>
</comment>
<dbReference type="PANTHER" id="PTHR10730">
    <property type="entry name" value="PROCOLLAGEN-LYSINE,2-OXOGLUTARATE 5-DIOXYGENASE/GLYCOSYLTRANSFERASE 25 FAMILY MEMBER"/>
    <property type="match status" value="1"/>
</dbReference>
<reference evidence="5 6" key="1">
    <citation type="submission" date="2021-01" db="EMBL/GenBank/DDBJ databases">
        <title>Chryseolinea sp. Jin1 Genome sequencing and assembly.</title>
        <authorList>
            <person name="Kim I."/>
        </authorList>
    </citation>
    <scope>NUCLEOTIDE SEQUENCE [LARGE SCALE GENOMIC DNA]</scope>
    <source>
        <strain evidence="5 6">Jin1</strain>
    </source>
</reference>
<sequence>MKVITVISDQNSHGFVLLKLSCALNSLEFVTIHCNDDEFSGNRMKDSLLRDYLEDVNSDEIVLFTDGYDSLLMSDEYEIMYKFKQAKTDLLFSAESFCYPDKSLAQQYPKTETPYRYLNSGGFIGRAGLIKDFLSDNLADHEDNFQFSNQYLWTIRYLNNQDLISLDSACEIFCTFSPEIGEDRLVEGDKVSYQQYKDSKQEWFTKNFMVSRGRLYSKISRTFPCNVHFNGKSKCLINNEVQNMLFSKIPGSHKFALHNVERNVDMPLEKV</sequence>
<evidence type="ECO:0000259" key="4">
    <source>
        <dbReference type="Pfam" id="PF25342"/>
    </source>
</evidence>
<dbReference type="PANTHER" id="PTHR10730:SF53">
    <property type="entry name" value="GLYCOSYLTRANSFERASE 25 FAMILY MEMBER"/>
    <property type="match status" value="1"/>
</dbReference>
<name>A0ABS1KUN0_9BACT</name>
<evidence type="ECO:0000256" key="3">
    <source>
        <dbReference type="ARBA" id="ARBA00022679"/>
    </source>
</evidence>
<dbReference type="RefSeq" id="WP_202011909.1">
    <property type="nucleotide sequence ID" value="NZ_JAERRB010000005.1"/>
</dbReference>
<protein>
    <recommendedName>
        <fullName evidence="4">PLOD1-3-like GT domain-containing protein</fullName>
    </recommendedName>
</protein>
<gene>
    <name evidence="5" type="ORF">JI741_17580</name>
</gene>
<dbReference type="CDD" id="cd22997">
    <property type="entry name" value="GT_LH"/>
    <property type="match status" value="1"/>
</dbReference>
<keyword evidence="3" id="KW-0808">Transferase</keyword>
<dbReference type="InterPro" id="IPR050757">
    <property type="entry name" value="Collagen_mod_GT25"/>
</dbReference>
<evidence type="ECO:0000256" key="1">
    <source>
        <dbReference type="ARBA" id="ARBA00006721"/>
    </source>
</evidence>
<evidence type="ECO:0000313" key="5">
    <source>
        <dbReference type="EMBL" id="MBL0743045.1"/>
    </source>
</evidence>
<feature type="domain" description="PLOD1-3-like GT" evidence="4">
    <location>
        <begin position="3"/>
        <end position="190"/>
    </location>
</feature>
<dbReference type="EMBL" id="JAERRB010000005">
    <property type="protein sequence ID" value="MBL0743045.1"/>
    <property type="molecule type" value="Genomic_DNA"/>
</dbReference>
<dbReference type="Proteomes" id="UP000613030">
    <property type="component" value="Unassembled WGS sequence"/>
</dbReference>
<proteinExistence type="inferred from homology"/>
<dbReference type="Pfam" id="PF25342">
    <property type="entry name" value="GT_PLOD"/>
    <property type="match status" value="1"/>
</dbReference>
<evidence type="ECO:0000256" key="2">
    <source>
        <dbReference type="ARBA" id="ARBA00022676"/>
    </source>
</evidence>